<name>A0A0K2ZIB5_9XANT</name>
<dbReference type="GO" id="GO:0003993">
    <property type="term" value="F:acid phosphatase activity"/>
    <property type="evidence" value="ECO:0007669"/>
    <property type="project" value="UniProtKB-EC"/>
</dbReference>
<feature type="signal peptide" evidence="9">
    <location>
        <begin position="1"/>
        <end position="23"/>
    </location>
</feature>
<feature type="domain" description="Phosphatidic acid phosphatase type 2/haloperoxidase" evidence="10">
    <location>
        <begin position="128"/>
        <end position="239"/>
    </location>
</feature>
<evidence type="ECO:0000259" key="10">
    <source>
        <dbReference type="SMART" id="SM00014"/>
    </source>
</evidence>
<evidence type="ECO:0000313" key="11">
    <source>
        <dbReference type="EMBL" id="CTP85486.1"/>
    </source>
</evidence>
<feature type="chain" id="PRO_5005492435" description="Acid phosphatase" evidence="9">
    <location>
        <begin position="24"/>
        <end position="284"/>
    </location>
</feature>
<proteinExistence type="inferred from homology"/>
<dbReference type="SUPFAM" id="SSF48317">
    <property type="entry name" value="Acid phosphatase/Vanadium-dependent haloperoxidase"/>
    <property type="match status" value="1"/>
</dbReference>
<evidence type="ECO:0000256" key="9">
    <source>
        <dbReference type="SAM" id="SignalP"/>
    </source>
</evidence>
<evidence type="ECO:0000256" key="6">
    <source>
        <dbReference type="ARBA" id="ARBA00022764"/>
    </source>
</evidence>
<keyword evidence="7 8" id="KW-0378">Hydrolase</keyword>
<dbReference type="RefSeq" id="WP_053840189.1">
    <property type="nucleotide sequence ID" value="NZ_CP076250.1"/>
</dbReference>
<dbReference type="PROSITE" id="PS01157">
    <property type="entry name" value="ACID_PHOSPH_CL_A"/>
    <property type="match status" value="1"/>
</dbReference>
<evidence type="ECO:0000256" key="2">
    <source>
        <dbReference type="ARBA" id="ARBA00004418"/>
    </source>
</evidence>
<dbReference type="Gene3D" id="1.20.144.10">
    <property type="entry name" value="Phosphatidic acid phosphatase type 2/haloperoxidase"/>
    <property type="match status" value="1"/>
</dbReference>
<dbReference type="AlphaFoldDB" id="A0A0K2ZIB5"/>
<dbReference type="InterPro" id="IPR001011">
    <property type="entry name" value="Acid_Pase_classA_bac"/>
</dbReference>
<dbReference type="CDD" id="cd03397">
    <property type="entry name" value="PAP2_acid_phosphatase"/>
    <property type="match status" value="1"/>
</dbReference>
<dbReference type="InterPro" id="IPR036938">
    <property type="entry name" value="PAP2/HPO_sf"/>
</dbReference>
<dbReference type="PRINTS" id="PR00483">
    <property type="entry name" value="BACPHPHTASE"/>
</dbReference>
<evidence type="ECO:0000313" key="12">
    <source>
        <dbReference type="Proteomes" id="UP000041247"/>
    </source>
</evidence>
<protein>
    <recommendedName>
        <fullName evidence="4 8">Acid phosphatase</fullName>
        <ecNumber evidence="4 8">3.1.3.2</ecNumber>
    </recommendedName>
</protein>
<accession>A0A0K2ZIB5</accession>
<evidence type="ECO:0000256" key="1">
    <source>
        <dbReference type="ARBA" id="ARBA00000032"/>
    </source>
</evidence>
<dbReference type="EC" id="3.1.3.2" evidence="4 8"/>
<organism evidence="11 12">
    <name type="scientific">Xanthomonas graminis pv. poae</name>
    <dbReference type="NCBI Taxonomy" id="227946"/>
    <lineage>
        <taxon>Bacteria</taxon>
        <taxon>Pseudomonadati</taxon>
        <taxon>Pseudomonadota</taxon>
        <taxon>Gammaproteobacteria</taxon>
        <taxon>Lysobacterales</taxon>
        <taxon>Lysobacteraceae</taxon>
        <taxon>Xanthomonas</taxon>
        <taxon>Xanthomonas translucens group</taxon>
        <taxon>Xanthomonas graminis</taxon>
    </lineage>
</organism>
<gene>
    <name evidence="11" type="ORF">XTPLMG728_0901</name>
</gene>
<dbReference type="EMBL" id="CXOK01000024">
    <property type="protein sequence ID" value="CTP85486.1"/>
    <property type="molecule type" value="Genomic_DNA"/>
</dbReference>
<dbReference type="Proteomes" id="UP000041247">
    <property type="component" value="Unassembled WGS sequence"/>
</dbReference>
<evidence type="ECO:0000256" key="7">
    <source>
        <dbReference type="ARBA" id="ARBA00022801"/>
    </source>
</evidence>
<sequence>MLRRSSRFPLLAGLGLALTAAIAAPALLQAKPPAATASKPMAEAKTSGYLTPAQLPDSLLLVPPPPAKGSPGRALDEAVNKEALAMRGSPRFALAAQDAQLHFPGAANHFSCPLGIQVSAAHTPHLYQLLQRVAQDAGDAAEKAKAYYHVPRPFMDNGLASCTPADEAALRPNGSYPSGHTSIGWAWAQVLSEADPARTDALMARGRSYGESRMVCNVHWQSDVLASRIVAAATVAKLQDNPQFRADLEGARKEIAAARAQGLTPAKDCAVEAKTLQVRPASAL</sequence>
<keyword evidence="6" id="KW-0574">Periplasm</keyword>
<dbReference type="InterPro" id="IPR000326">
    <property type="entry name" value="PAP2/HPO"/>
</dbReference>
<comment type="catalytic activity">
    <reaction evidence="1 8">
        <text>a phosphate monoester + H2O = an alcohol + phosphate</text>
        <dbReference type="Rhea" id="RHEA:15017"/>
        <dbReference type="ChEBI" id="CHEBI:15377"/>
        <dbReference type="ChEBI" id="CHEBI:30879"/>
        <dbReference type="ChEBI" id="CHEBI:43474"/>
        <dbReference type="ChEBI" id="CHEBI:67140"/>
        <dbReference type="EC" id="3.1.3.2"/>
    </reaction>
</comment>
<evidence type="ECO:0000256" key="8">
    <source>
        <dbReference type="PIRNR" id="PIRNR000897"/>
    </source>
</evidence>
<reference evidence="11 12" key="1">
    <citation type="submission" date="2015-07" db="EMBL/GenBank/DDBJ databases">
        <authorList>
            <person name="Noorani M."/>
        </authorList>
    </citation>
    <scope>NUCLEOTIDE SEQUENCE [LARGE SCALE GENOMIC DNA]</scope>
    <source>
        <strain evidence="11">LMG728</strain>
    </source>
</reference>
<evidence type="ECO:0000256" key="5">
    <source>
        <dbReference type="ARBA" id="ARBA00022729"/>
    </source>
</evidence>
<dbReference type="InterPro" id="IPR018296">
    <property type="entry name" value="Acid_Pase_classA_bac_CS"/>
</dbReference>
<comment type="subcellular location">
    <subcellularLocation>
        <location evidence="2">Periplasm</location>
    </subcellularLocation>
</comment>
<evidence type="ECO:0000256" key="4">
    <source>
        <dbReference type="ARBA" id="ARBA00012646"/>
    </source>
</evidence>
<comment type="similarity">
    <text evidence="3 8">Belongs to the class A bacterial acid phosphatase family.</text>
</comment>
<dbReference type="Pfam" id="PF01569">
    <property type="entry name" value="PAP2"/>
    <property type="match status" value="1"/>
</dbReference>
<dbReference type="SMART" id="SM00014">
    <property type="entry name" value="acidPPc"/>
    <property type="match status" value="1"/>
</dbReference>
<dbReference type="GO" id="GO:0030288">
    <property type="term" value="C:outer membrane-bounded periplasmic space"/>
    <property type="evidence" value="ECO:0007669"/>
    <property type="project" value="InterPro"/>
</dbReference>
<keyword evidence="5 9" id="KW-0732">Signal</keyword>
<evidence type="ECO:0000256" key="3">
    <source>
        <dbReference type="ARBA" id="ARBA00009017"/>
    </source>
</evidence>
<dbReference type="PIRSF" id="PIRSF000897">
    <property type="entry name" value="Acid_Ptase_ClsA"/>
    <property type="match status" value="1"/>
</dbReference>